<dbReference type="RefSeq" id="WP_188174923.1">
    <property type="nucleotide sequence ID" value="NZ_JACVVD010000004.1"/>
</dbReference>
<keyword evidence="1" id="KW-0812">Transmembrane</keyword>
<keyword evidence="1" id="KW-0472">Membrane</keyword>
<evidence type="ECO:0000313" key="2">
    <source>
        <dbReference type="EMBL" id="MBD0381119.1"/>
    </source>
</evidence>
<feature type="transmembrane region" description="Helical" evidence="1">
    <location>
        <begin position="101"/>
        <end position="122"/>
    </location>
</feature>
<proteinExistence type="predicted"/>
<feature type="transmembrane region" description="Helical" evidence="1">
    <location>
        <begin position="32"/>
        <end position="52"/>
    </location>
</feature>
<keyword evidence="1" id="KW-1133">Transmembrane helix</keyword>
<accession>A0A926KRZ7</accession>
<dbReference type="AlphaFoldDB" id="A0A926KRZ7"/>
<evidence type="ECO:0000313" key="3">
    <source>
        <dbReference type="Proteomes" id="UP000650466"/>
    </source>
</evidence>
<feature type="transmembrane region" description="Helical" evidence="1">
    <location>
        <begin position="73"/>
        <end position="95"/>
    </location>
</feature>
<keyword evidence="3" id="KW-1185">Reference proteome</keyword>
<dbReference type="EMBL" id="JACVVD010000004">
    <property type="protein sequence ID" value="MBD0381119.1"/>
    <property type="molecule type" value="Genomic_DNA"/>
</dbReference>
<sequence length="140" mass="15544">MLIGIISALLGVILEVIGFSIAGLIEPEPSKITRNIVLICIAALLYIVSVILSKKKFGFLIPNIYSKPPLNKLFFIVSLTMILSLLALTIGAGYFSQTISFTHIIIVIVQLICTFLAVSYSYQYNKKLLKDKYNRKGDVM</sequence>
<reference evidence="2" key="1">
    <citation type="submission" date="2020-09" db="EMBL/GenBank/DDBJ databases">
        <title>Draft Genome Sequence of Paenibacillus sp. WST5.</title>
        <authorList>
            <person name="Bao Z."/>
        </authorList>
    </citation>
    <scope>NUCLEOTIDE SEQUENCE</scope>
    <source>
        <strain evidence="2">WST5</strain>
    </source>
</reference>
<protein>
    <submittedName>
        <fullName evidence="2">Uncharacterized protein</fullName>
    </submittedName>
</protein>
<comment type="caution">
    <text evidence="2">The sequence shown here is derived from an EMBL/GenBank/DDBJ whole genome shotgun (WGS) entry which is preliminary data.</text>
</comment>
<name>A0A926KRZ7_9BACL</name>
<evidence type="ECO:0000256" key="1">
    <source>
        <dbReference type="SAM" id="Phobius"/>
    </source>
</evidence>
<gene>
    <name evidence="2" type="ORF">ICC18_13420</name>
</gene>
<organism evidence="2 3">
    <name type="scientific">Paenibacillus sedimenti</name>
    <dbReference type="NCBI Taxonomy" id="2770274"/>
    <lineage>
        <taxon>Bacteria</taxon>
        <taxon>Bacillati</taxon>
        <taxon>Bacillota</taxon>
        <taxon>Bacilli</taxon>
        <taxon>Bacillales</taxon>
        <taxon>Paenibacillaceae</taxon>
        <taxon>Paenibacillus</taxon>
    </lineage>
</organism>
<dbReference type="Proteomes" id="UP000650466">
    <property type="component" value="Unassembled WGS sequence"/>
</dbReference>